<feature type="transmembrane region" description="Helical" evidence="7">
    <location>
        <begin position="174"/>
        <end position="193"/>
    </location>
</feature>
<organism evidence="8 9">
    <name type="scientific">Pythium insidiosum</name>
    <name type="common">Pythiosis disease agent</name>
    <dbReference type="NCBI Taxonomy" id="114742"/>
    <lineage>
        <taxon>Eukaryota</taxon>
        <taxon>Sar</taxon>
        <taxon>Stramenopiles</taxon>
        <taxon>Oomycota</taxon>
        <taxon>Peronosporomycetes</taxon>
        <taxon>Pythiales</taxon>
        <taxon>Pythiaceae</taxon>
        <taxon>Pythium</taxon>
    </lineage>
</organism>
<dbReference type="PANTHER" id="PTHR10383">
    <property type="entry name" value="SERINE INCORPORATOR"/>
    <property type="match status" value="1"/>
</dbReference>
<keyword evidence="9" id="KW-1185">Reference proteome</keyword>
<evidence type="ECO:0000313" key="8">
    <source>
        <dbReference type="EMBL" id="KAJ0408929.1"/>
    </source>
</evidence>
<reference evidence="8" key="1">
    <citation type="submission" date="2021-12" db="EMBL/GenBank/DDBJ databases">
        <title>Prjna785345.</title>
        <authorList>
            <person name="Rujirawat T."/>
            <person name="Krajaejun T."/>
        </authorList>
    </citation>
    <scope>NUCLEOTIDE SEQUENCE</scope>
    <source>
        <strain evidence="8">Pi057C3</strain>
    </source>
</reference>
<dbReference type="Proteomes" id="UP001209570">
    <property type="component" value="Unassembled WGS sequence"/>
</dbReference>
<evidence type="ECO:0000256" key="5">
    <source>
        <dbReference type="ARBA" id="ARBA00023136"/>
    </source>
</evidence>
<comment type="subcellular location">
    <subcellularLocation>
        <location evidence="1">Membrane</location>
        <topology evidence="1">Multi-pass membrane protein</topology>
    </subcellularLocation>
</comment>
<dbReference type="PANTHER" id="PTHR10383:SF9">
    <property type="entry name" value="SERINE INCORPORATOR, ISOFORM F"/>
    <property type="match status" value="1"/>
</dbReference>
<feature type="transmembrane region" description="Helical" evidence="7">
    <location>
        <begin position="25"/>
        <end position="42"/>
    </location>
</feature>
<evidence type="ECO:0000256" key="7">
    <source>
        <dbReference type="SAM" id="Phobius"/>
    </source>
</evidence>
<feature type="region of interest" description="Disordered" evidence="6">
    <location>
        <begin position="277"/>
        <end position="298"/>
    </location>
</feature>
<proteinExistence type="inferred from homology"/>
<dbReference type="AlphaFoldDB" id="A0AAD5QEQ6"/>
<protein>
    <submittedName>
        <fullName evidence="8">Uncharacterized protein</fullName>
    </submittedName>
</protein>
<dbReference type="GO" id="GO:0016020">
    <property type="term" value="C:membrane"/>
    <property type="evidence" value="ECO:0007669"/>
    <property type="project" value="UniProtKB-SubCell"/>
</dbReference>
<dbReference type="Pfam" id="PF03348">
    <property type="entry name" value="Serinc"/>
    <property type="match status" value="1"/>
</dbReference>
<evidence type="ECO:0000313" key="9">
    <source>
        <dbReference type="Proteomes" id="UP001209570"/>
    </source>
</evidence>
<comment type="similarity">
    <text evidence="2">Belongs to the TDE1 family.</text>
</comment>
<keyword evidence="5 7" id="KW-0472">Membrane</keyword>
<comment type="caution">
    <text evidence="8">The sequence shown here is derived from an EMBL/GenBank/DDBJ whole genome shotgun (WGS) entry which is preliminary data.</text>
</comment>
<evidence type="ECO:0000256" key="6">
    <source>
        <dbReference type="SAM" id="MobiDB-lite"/>
    </source>
</evidence>
<sequence length="333" mass="36137">MARIAYLSLFFVNAIAAALLRDISFALACFFTLTAVLSCAVARGCENCCCLLLFQLPFYIVMLLATLFIPNSFFDDYAQVARVASGAFIVLQIVIIVDYNLRDYFLDKIEAAAQDEEARQALLEADTTDAAPKSSAAVWEGAFLGLVCLLFAGAIAGIVLMFKFYADCDLNKAFILITIFAIVLLTVMSVLAWIGVGLLPAAAVSCYLVLMCYQAVHSNPDETCTGNVDRTSSSHVTRSVMLNSLLAALTITWTSWRTSGTSTHLLSLTSSSSQLRDDRKHELDASIGDNEADDDIAGDRAAPQVPEHQFHVLMVLSSLYMAMVITNWGSSNG</sequence>
<feature type="transmembrane region" description="Helical" evidence="7">
    <location>
        <begin position="49"/>
        <end position="69"/>
    </location>
</feature>
<name>A0AAD5QEQ6_PYTIN</name>
<feature type="transmembrane region" description="Helical" evidence="7">
    <location>
        <begin position="142"/>
        <end position="162"/>
    </location>
</feature>
<evidence type="ECO:0000256" key="3">
    <source>
        <dbReference type="ARBA" id="ARBA00022692"/>
    </source>
</evidence>
<gene>
    <name evidence="8" type="ORF">P43SY_002808</name>
</gene>
<keyword evidence="4 7" id="KW-1133">Transmembrane helix</keyword>
<feature type="transmembrane region" description="Helical" evidence="7">
    <location>
        <begin position="81"/>
        <end position="101"/>
    </location>
</feature>
<accession>A0AAD5QEQ6</accession>
<dbReference type="InterPro" id="IPR005016">
    <property type="entry name" value="TDE1/TMS"/>
</dbReference>
<keyword evidence="3 7" id="KW-0812">Transmembrane</keyword>
<evidence type="ECO:0000256" key="2">
    <source>
        <dbReference type="ARBA" id="ARBA00006665"/>
    </source>
</evidence>
<dbReference type="EMBL" id="JAKCXM010000007">
    <property type="protein sequence ID" value="KAJ0408929.1"/>
    <property type="molecule type" value="Genomic_DNA"/>
</dbReference>
<evidence type="ECO:0000256" key="1">
    <source>
        <dbReference type="ARBA" id="ARBA00004141"/>
    </source>
</evidence>
<evidence type="ECO:0000256" key="4">
    <source>
        <dbReference type="ARBA" id="ARBA00022989"/>
    </source>
</evidence>